<accession>A0A9P9JKK8</accession>
<dbReference type="InterPro" id="IPR056632">
    <property type="entry name" value="DUF7730"/>
</dbReference>
<dbReference type="GeneID" id="70220912"/>
<dbReference type="AlphaFoldDB" id="A0A9P9JKK8"/>
<organism evidence="2 3">
    <name type="scientific">Fusarium redolens</name>
    <dbReference type="NCBI Taxonomy" id="48865"/>
    <lineage>
        <taxon>Eukaryota</taxon>
        <taxon>Fungi</taxon>
        <taxon>Dikarya</taxon>
        <taxon>Ascomycota</taxon>
        <taxon>Pezizomycotina</taxon>
        <taxon>Sordariomycetes</taxon>
        <taxon>Hypocreomycetidae</taxon>
        <taxon>Hypocreales</taxon>
        <taxon>Nectriaceae</taxon>
        <taxon>Fusarium</taxon>
        <taxon>Fusarium redolens species complex</taxon>
    </lineage>
</organism>
<gene>
    <name evidence="2" type="ORF">BKA55DRAFT_546808</name>
</gene>
<dbReference type="PANTHER" id="PTHR38790">
    <property type="entry name" value="2EXR DOMAIN-CONTAINING PROTEIN-RELATED"/>
    <property type="match status" value="1"/>
</dbReference>
<dbReference type="RefSeq" id="XP_046041502.1">
    <property type="nucleotide sequence ID" value="XM_046190958.1"/>
</dbReference>
<sequence length="456" mass="51925">MRISESPLTDRSASEPPEIQLDLEKEYAIEQLSLLPTPPPRSRSIAPSGFQEVVAEEPELPKPRFQDCAYYKLPPEIRRLILRLSFGGRRLHIDFVYNHPDMSSELITSLTENHCGIANADFEDGRSRVIDDNKPRSWHWWGSVCHRLPPNLETGQTGPMTHGGPDGPWADTCRIGEAKHCQSWPGSMPYKCHIGVMGWLLSCRQNYAEAIDVLYSTNTIIMASEVMIMYLSKLLLAQRLLTITSLEISSILKIQLVGETRDAVDSPSLAAMLETISTNFPQLRRFYLSLEEPKQWCHWMPRICVTICPLPDSFAQRMQSLKEHAVALPNRPFDDLFRMVGGSKICCAWRRNVIKSYYQIWRPLSGDMEIIRLPYVDSYPDSPYHIASDSSGPPGYWILNGTNGWKEKIVYVRPVAPPVMDNSTSLSLEGWDKDEIATLFSWPDPCDDQYFNANLF</sequence>
<dbReference type="OrthoDB" id="515692at2759"/>
<dbReference type="Pfam" id="PF24864">
    <property type="entry name" value="DUF7730"/>
    <property type="match status" value="1"/>
</dbReference>
<dbReference type="Proteomes" id="UP000720189">
    <property type="component" value="Unassembled WGS sequence"/>
</dbReference>
<dbReference type="PANTHER" id="PTHR38790:SF4">
    <property type="entry name" value="2EXR DOMAIN-CONTAINING PROTEIN"/>
    <property type="match status" value="1"/>
</dbReference>
<evidence type="ECO:0000259" key="1">
    <source>
        <dbReference type="Pfam" id="PF24864"/>
    </source>
</evidence>
<keyword evidence="3" id="KW-1185">Reference proteome</keyword>
<name>A0A9P9JKK8_FUSRE</name>
<evidence type="ECO:0000313" key="3">
    <source>
        <dbReference type="Proteomes" id="UP000720189"/>
    </source>
</evidence>
<reference evidence="2" key="1">
    <citation type="journal article" date="2021" name="Nat. Commun.">
        <title>Genetic determinants of endophytism in the Arabidopsis root mycobiome.</title>
        <authorList>
            <person name="Mesny F."/>
            <person name="Miyauchi S."/>
            <person name="Thiergart T."/>
            <person name="Pickel B."/>
            <person name="Atanasova L."/>
            <person name="Karlsson M."/>
            <person name="Huettel B."/>
            <person name="Barry K.W."/>
            <person name="Haridas S."/>
            <person name="Chen C."/>
            <person name="Bauer D."/>
            <person name="Andreopoulos W."/>
            <person name="Pangilinan J."/>
            <person name="LaButti K."/>
            <person name="Riley R."/>
            <person name="Lipzen A."/>
            <person name="Clum A."/>
            <person name="Drula E."/>
            <person name="Henrissat B."/>
            <person name="Kohler A."/>
            <person name="Grigoriev I.V."/>
            <person name="Martin F.M."/>
            <person name="Hacquard S."/>
        </authorList>
    </citation>
    <scope>NUCLEOTIDE SEQUENCE</scope>
    <source>
        <strain evidence="2">MPI-CAGE-AT-0023</strain>
    </source>
</reference>
<dbReference type="EMBL" id="JAGMUX010000032">
    <property type="protein sequence ID" value="KAH7210731.1"/>
    <property type="molecule type" value="Genomic_DNA"/>
</dbReference>
<comment type="caution">
    <text evidence="2">The sequence shown here is derived from an EMBL/GenBank/DDBJ whole genome shotgun (WGS) entry which is preliminary data.</text>
</comment>
<feature type="domain" description="DUF7730" evidence="1">
    <location>
        <begin position="186"/>
        <end position="257"/>
    </location>
</feature>
<proteinExistence type="predicted"/>
<protein>
    <recommendedName>
        <fullName evidence="1">DUF7730 domain-containing protein</fullName>
    </recommendedName>
</protein>
<evidence type="ECO:0000313" key="2">
    <source>
        <dbReference type="EMBL" id="KAH7210731.1"/>
    </source>
</evidence>